<organism evidence="4 5">
    <name type="scientific">SAR324 cluster bacterium</name>
    <dbReference type="NCBI Taxonomy" id="2024889"/>
    <lineage>
        <taxon>Bacteria</taxon>
        <taxon>Deltaproteobacteria</taxon>
        <taxon>SAR324 cluster</taxon>
    </lineage>
</organism>
<name>A0A2A4SRK7_9DELT</name>
<comment type="caution">
    <text evidence="4">The sequence shown here is derived from an EMBL/GenBank/DDBJ whole genome shotgun (WGS) entry which is preliminary data.</text>
</comment>
<evidence type="ECO:0000259" key="3">
    <source>
        <dbReference type="PROSITE" id="PS50110"/>
    </source>
</evidence>
<dbReference type="GO" id="GO:0000160">
    <property type="term" value="P:phosphorelay signal transduction system"/>
    <property type="evidence" value="ECO:0007669"/>
    <property type="project" value="InterPro"/>
</dbReference>
<dbReference type="Pfam" id="PF00072">
    <property type="entry name" value="Response_reg"/>
    <property type="match status" value="1"/>
</dbReference>
<dbReference type="SUPFAM" id="SSF52172">
    <property type="entry name" value="CheY-like"/>
    <property type="match status" value="1"/>
</dbReference>
<evidence type="ECO:0000313" key="5">
    <source>
        <dbReference type="Proteomes" id="UP000218113"/>
    </source>
</evidence>
<dbReference type="PANTHER" id="PTHR44591">
    <property type="entry name" value="STRESS RESPONSE REGULATOR PROTEIN 1"/>
    <property type="match status" value="1"/>
</dbReference>
<reference evidence="5" key="1">
    <citation type="submission" date="2017-08" db="EMBL/GenBank/DDBJ databases">
        <title>A dynamic microbial community with high functional redundancy inhabits the cold, oxic subseafloor aquifer.</title>
        <authorList>
            <person name="Tully B.J."/>
            <person name="Wheat C.G."/>
            <person name="Glazer B.T."/>
            <person name="Huber J.A."/>
        </authorList>
    </citation>
    <scope>NUCLEOTIDE SEQUENCE [LARGE SCALE GENOMIC DNA]</scope>
</reference>
<accession>A0A2A4SRK7</accession>
<evidence type="ECO:0000256" key="2">
    <source>
        <dbReference type="PROSITE-ProRule" id="PRU00169"/>
    </source>
</evidence>
<dbReference type="InterPro" id="IPR050595">
    <property type="entry name" value="Bact_response_regulator"/>
</dbReference>
<dbReference type="InterPro" id="IPR011006">
    <property type="entry name" value="CheY-like_superfamily"/>
</dbReference>
<feature type="domain" description="Response regulatory" evidence="3">
    <location>
        <begin position="4"/>
        <end position="120"/>
    </location>
</feature>
<dbReference type="Proteomes" id="UP000218113">
    <property type="component" value="Unassembled WGS sequence"/>
</dbReference>
<gene>
    <name evidence="4" type="ORF">COB67_12375</name>
</gene>
<sequence length="121" mass="13339">MTRKALVVDDSAIVRNMHMVMLQSEGFDVTAAENGYDGLEKALATDFDLVLVDVNMPRMDGFTFCKELRALSQYRDTPIIIISTEEGEGDKMAGLKAGANLFLIKPIKSSELIANVRILLT</sequence>
<dbReference type="PANTHER" id="PTHR44591:SF25">
    <property type="entry name" value="CHEMOTAXIS TWO-COMPONENT RESPONSE REGULATOR"/>
    <property type="match status" value="1"/>
</dbReference>
<dbReference type="InterPro" id="IPR001789">
    <property type="entry name" value="Sig_transdc_resp-reg_receiver"/>
</dbReference>
<evidence type="ECO:0000313" key="4">
    <source>
        <dbReference type="EMBL" id="PCI23888.1"/>
    </source>
</evidence>
<dbReference type="Gene3D" id="3.40.50.2300">
    <property type="match status" value="1"/>
</dbReference>
<feature type="modified residue" description="4-aspartylphosphate" evidence="2">
    <location>
        <position position="53"/>
    </location>
</feature>
<dbReference type="PROSITE" id="PS50110">
    <property type="entry name" value="RESPONSE_REGULATORY"/>
    <property type="match status" value="1"/>
</dbReference>
<dbReference type="AlphaFoldDB" id="A0A2A4SRK7"/>
<evidence type="ECO:0000256" key="1">
    <source>
        <dbReference type="ARBA" id="ARBA00022553"/>
    </source>
</evidence>
<dbReference type="EMBL" id="NVSR01000135">
    <property type="protein sequence ID" value="PCI23888.1"/>
    <property type="molecule type" value="Genomic_DNA"/>
</dbReference>
<protein>
    <submittedName>
        <fullName evidence="4">Two-component system response regulator</fullName>
    </submittedName>
</protein>
<keyword evidence="1 2" id="KW-0597">Phosphoprotein</keyword>
<proteinExistence type="predicted"/>
<dbReference type="SMART" id="SM00448">
    <property type="entry name" value="REC"/>
    <property type="match status" value="1"/>
</dbReference>